<dbReference type="RefSeq" id="WP_375353583.1">
    <property type="nucleotide sequence ID" value="NZ_JBHHMI010000002.1"/>
</dbReference>
<accession>A0ABV5ARM6</accession>
<reference evidence="1 2" key="1">
    <citation type="submission" date="2024-09" db="EMBL/GenBank/DDBJ databases">
        <title>Paenibacillus zeirhizospherea sp. nov., isolated from surface of the maize (Zea mays) roots in a horticulture field, Hungary.</title>
        <authorList>
            <person name="Marton D."/>
            <person name="Farkas M."/>
            <person name="Bedics A."/>
            <person name="Toth E."/>
            <person name="Tancsics A."/>
            <person name="Boka K."/>
            <person name="Maroti G."/>
            <person name="Kriszt B."/>
            <person name="Cserhati M."/>
        </authorList>
    </citation>
    <scope>NUCLEOTIDE SEQUENCE [LARGE SCALE GENOMIC DNA]</scope>
    <source>
        <strain evidence="1 2">KCTC 33519</strain>
    </source>
</reference>
<dbReference type="InterPro" id="IPR041881">
    <property type="entry name" value="PqqD_sf"/>
</dbReference>
<evidence type="ECO:0000313" key="2">
    <source>
        <dbReference type="Proteomes" id="UP001580346"/>
    </source>
</evidence>
<dbReference type="InterPro" id="IPR008792">
    <property type="entry name" value="PQQD"/>
</dbReference>
<dbReference type="EMBL" id="JBHHMI010000002">
    <property type="protein sequence ID" value="MFB5266034.1"/>
    <property type="molecule type" value="Genomic_DNA"/>
</dbReference>
<sequence length="98" mass="11380">MLIDIIHWGERKSMKINPYVRAVDENGEKVLFDTKRGLFYGIDEIGADIWSGIESGLDMDALIILLQQKYADVSKQQLHIDIENFITELKRSKLIKMR</sequence>
<dbReference type="Proteomes" id="UP001580346">
    <property type="component" value="Unassembled WGS sequence"/>
</dbReference>
<dbReference type="Pfam" id="PF05402">
    <property type="entry name" value="PqqD"/>
    <property type="match status" value="1"/>
</dbReference>
<proteinExistence type="predicted"/>
<organism evidence="1 2">
    <name type="scientific">Paenibacillus enshidis</name>
    <dbReference type="NCBI Taxonomy" id="1458439"/>
    <lineage>
        <taxon>Bacteria</taxon>
        <taxon>Bacillati</taxon>
        <taxon>Bacillota</taxon>
        <taxon>Bacilli</taxon>
        <taxon>Bacillales</taxon>
        <taxon>Paenibacillaceae</taxon>
        <taxon>Paenibacillus</taxon>
    </lineage>
</organism>
<evidence type="ECO:0000313" key="1">
    <source>
        <dbReference type="EMBL" id="MFB5266034.1"/>
    </source>
</evidence>
<protein>
    <submittedName>
        <fullName evidence="1">PqqD family protein</fullName>
    </submittedName>
</protein>
<dbReference type="Gene3D" id="1.10.10.1150">
    <property type="entry name" value="Coenzyme PQQ synthesis protein D (PqqD)"/>
    <property type="match status" value="1"/>
</dbReference>
<keyword evidence="2" id="KW-1185">Reference proteome</keyword>
<name>A0ABV5ARM6_9BACL</name>
<gene>
    <name evidence="1" type="ORF">ACE41H_04425</name>
</gene>
<comment type="caution">
    <text evidence="1">The sequence shown here is derived from an EMBL/GenBank/DDBJ whole genome shotgun (WGS) entry which is preliminary data.</text>
</comment>